<accession>L8GT36</accession>
<reference evidence="2 3" key="1">
    <citation type="journal article" date="2013" name="Genome Biol.">
        <title>Genome of Acanthamoeba castellanii highlights extensive lateral gene transfer and early evolution of tyrosine kinase signaling.</title>
        <authorList>
            <person name="Clarke M."/>
            <person name="Lohan A.J."/>
            <person name="Liu B."/>
            <person name="Lagkouvardos I."/>
            <person name="Roy S."/>
            <person name="Zafar N."/>
            <person name="Bertelli C."/>
            <person name="Schilde C."/>
            <person name="Kianianmomeni A."/>
            <person name="Burglin T.R."/>
            <person name="Frech C."/>
            <person name="Turcotte B."/>
            <person name="Kopec K.O."/>
            <person name="Synnott J.M."/>
            <person name="Choo C."/>
            <person name="Paponov I."/>
            <person name="Finkler A."/>
            <person name="Soon Heng Tan C."/>
            <person name="Hutchins A.P."/>
            <person name="Weinmeier T."/>
            <person name="Rattei T."/>
            <person name="Chu J.S."/>
            <person name="Gimenez G."/>
            <person name="Irimia M."/>
            <person name="Rigden D.J."/>
            <person name="Fitzpatrick D.A."/>
            <person name="Lorenzo-Morales J."/>
            <person name="Bateman A."/>
            <person name="Chiu C.H."/>
            <person name="Tang P."/>
            <person name="Hegemann P."/>
            <person name="Fromm H."/>
            <person name="Raoult D."/>
            <person name="Greub G."/>
            <person name="Miranda-Saavedra D."/>
            <person name="Chen N."/>
            <person name="Nash P."/>
            <person name="Ginger M.L."/>
            <person name="Horn M."/>
            <person name="Schaap P."/>
            <person name="Caler L."/>
            <person name="Loftus B."/>
        </authorList>
    </citation>
    <scope>NUCLEOTIDE SEQUENCE [LARGE SCALE GENOMIC DNA]</scope>
    <source>
        <strain evidence="2 3">Neff</strain>
    </source>
</reference>
<dbReference type="EMBL" id="KB008036">
    <property type="protein sequence ID" value="ELR15291.1"/>
    <property type="molecule type" value="Genomic_DNA"/>
</dbReference>
<gene>
    <name evidence="2" type="ORF">ACA1_220500</name>
</gene>
<feature type="non-terminal residue" evidence="2">
    <location>
        <position position="1"/>
    </location>
</feature>
<dbReference type="VEuPathDB" id="AmoebaDB:ACA1_220500"/>
<proteinExistence type="predicted"/>
<feature type="compositionally biased region" description="Basic and acidic residues" evidence="1">
    <location>
        <begin position="211"/>
        <end position="223"/>
    </location>
</feature>
<feature type="region of interest" description="Disordered" evidence="1">
    <location>
        <begin position="1"/>
        <end position="22"/>
    </location>
</feature>
<feature type="region of interest" description="Disordered" evidence="1">
    <location>
        <begin position="211"/>
        <end position="234"/>
    </location>
</feature>
<evidence type="ECO:0000313" key="2">
    <source>
        <dbReference type="EMBL" id="ELR15291.1"/>
    </source>
</evidence>
<name>L8GT36_ACACF</name>
<feature type="compositionally biased region" description="Basic residues" evidence="1">
    <location>
        <begin position="1"/>
        <end position="16"/>
    </location>
</feature>
<evidence type="ECO:0000313" key="3">
    <source>
        <dbReference type="Proteomes" id="UP000011083"/>
    </source>
</evidence>
<dbReference type="RefSeq" id="XP_004337304.1">
    <property type="nucleotide sequence ID" value="XM_004337256.1"/>
</dbReference>
<evidence type="ECO:0000256" key="1">
    <source>
        <dbReference type="SAM" id="MobiDB-lite"/>
    </source>
</evidence>
<protein>
    <submittedName>
        <fullName evidence="2">Uncharacterized protein</fullName>
    </submittedName>
</protein>
<sequence>VVQRKAPPRQARRRREKVPYSLTRSRKAAGAFIGQQHSRLRLGVVRELAESGWASTNVSSVLSHAGCHFYGRILRSEHAVVLRVPQSRSESCVAISGRVRLLDDQSIRLLPPGDPHERVVVARIARVLSIEHKGERMPWLEVCFAQRVLDRHWLFLSFKMREARFYVPLGWGGWTIARWISLRADYRNVQYHLYNHRTLWLLADRWPPGHESRLKDNRDNKGEVDEEDEEDEGV</sequence>
<dbReference type="KEGG" id="acan:ACA1_220500"/>
<dbReference type="Proteomes" id="UP000011083">
    <property type="component" value="Unassembled WGS sequence"/>
</dbReference>
<dbReference type="AlphaFoldDB" id="L8GT36"/>
<feature type="compositionally biased region" description="Acidic residues" evidence="1">
    <location>
        <begin position="224"/>
        <end position="234"/>
    </location>
</feature>
<dbReference type="GeneID" id="14915939"/>
<keyword evidence="3" id="KW-1185">Reference proteome</keyword>
<organism evidence="2 3">
    <name type="scientific">Acanthamoeba castellanii (strain ATCC 30010 / Neff)</name>
    <dbReference type="NCBI Taxonomy" id="1257118"/>
    <lineage>
        <taxon>Eukaryota</taxon>
        <taxon>Amoebozoa</taxon>
        <taxon>Discosea</taxon>
        <taxon>Longamoebia</taxon>
        <taxon>Centramoebida</taxon>
        <taxon>Acanthamoebidae</taxon>
        <taxon>Acanthamoeba</taxon>
    </lineage>
</organism>